<keyword evidence="2 4" id="KW-0328">Glycosyltransferase</keyword>
<organism evidence="6 7">
    <name type="scientific">Marchantia polymorpha subsp. ruderalis</name>
    <dbReference type="NCBI Taxonomy" id="1480154"/>
    <lineage>
        <taxon>Eukaryota</taxon>
        <taxon>Viridiplantae</taxon>
        <taxon>Streptophyta</taxon>
        <taxon>Embryophyta</taxon>
        <taxon>Marchantiophyta</taxon>
        <taxon>Marchantiopsida</taxon>
        <taxon>Marchantiidae</taxon>
        <taxon>Marchantiales</taxon>
        <taxon>Marchantiaceae</taxon>
        <taxon>Marchantia</taxon>
    </lineage>
</organism>
<dbReference type="PANTHER" id="PTHR48046:SF1">
    <property type="entry name" value="GLYCOSYLTRANSFERASE-RELATED"/>
    <property type="match status" value="1"/>
</dbReference>
<dbReference type="InterPro" id="IPR035595">
    <property type="entry name" value="UDP_glycos_trans_CS"/>
</dbReference>
<name>A0A176WMB3_MARPO</name>
<dbReference type="Proteomes" id="UP000077202">
    <property type="component" value="Unassembled WGS sequence"/>
</dbReference>
<evidence type="ECO:0000256" key="3">
    <source>
        <dbReference type="ARBA" id="ARBA00022679"/>
    </source>
</evidence>
<dbReference type="GO" id="GO:0008194">
    <property type="term" value="F:UDP-glycosyltransferase activity"/>
    <property type="evidence" value="ECO:0007669"/>
    <property type="project" value="InterPro"/>
</dbReference>
<proteinExistence type="inferred from homology"/>
<dbReference type="Pfam" id="PF00201">
    <property type="entry name" value="UDPGT"/>
    <property type="match status" value="1"/>
</dbReference>
<evidence type="ECO:0000256" key="4">
    <source>
        <dbReference type="RuleBase" id="RU003718"/>
    </source>
</evidence>
<keyword evidence="3 4" id="KW-0808">Transferase</keyword>
<evidence type="ECO:0000313" key="6">
    <source>
        <dbReference type="EMBL" id="OAE34199.1"/>
    </source>
</evidence>
<evidence type="ECO:0000256" key="2">
    <source>
        <dbReference type="ARBA" id="ARBA00022676"/>
    </source>
</evidence>
<dbReference type="PANTHER" id="PTHR48046">
    <property type="entry name" value="UDP-GLYCOSYLTRANSFERASE 72E1"/>
    <property type="match status" value="1"/>
</dbReference>
<dbReference type="InterPro" id="IPR002213">
    <property type="entry name" value="UDP_glucos_trans"/>
</dbReference>
<reference evidence="6" key="1">
    <citation type="submission" date="2016-03" db="EMBL/GenBank/DDBJ databases">
        <title>Mechanisms controlling the formation of the plant cell surface in tip-growing cells are functionally conserved among land plants.</title>
        <authorList>
            <person name="Honkanen S."/>
            <person name="Jones V.A."/>
            <person name="Morieri G."/>
            <person name="Champion C."/>
            <person name="Hetherington A.J."/>
            <person name="Kelly S."/>
            <person name="Saint-Marcoux D."/>
            <person name="Proust H."/>
            <person name="Prescott H."/>
            <person name="Dolan L."/>
        </authorList>
    </citation>
    <scope>NUCLEOTIDE SEQUENCE [LARGE SCALE GENOMIC DNA]</scope>
    <source>
        <tissue evidence="6">Whole gametophyte</tissue>
    </source>
</reference>
<dbReference type="CDD" id="cd03784">
    <property type="entry name" value="GT1_Gtf-like"/>
    <property type="match status" value="1"/>
</dbReference>
<protein>
    <recommendedName>
        <fullName evidence="5">Glycosyltransferase</fullName>
        <ecNumber evidence="5">2.4.1.-</ecNumber>
    </recommendedName>
</protein>
<accession>A0A176WMB3</accession>
<keyword evidence="7" id="KW-1185">Reference proteome</keyword>
<evidence type="ECO:0000256" key="5">
    <source>
        <dbReference type="RuleBase" id="RU362057"/>
    </source>
</evidence>
<comment type="similarity">
    <text evidence="1 4">Belongs to the UDP-glycosyltransferase family.</text>
</comment>
<dbReference type="EC" id="2.4.1.-" evidence="5"/>
<dbReference type="FunFam" id="3.40.50.2000:FF:000056">
    <property type="entry name" value="Glycosyltransferase"/>
    <property type="match status" value="1"/>
</dbReference>
<comment type="caution">
    <text evidence="6">The sequence shown here is derived from an EMBL/GenBank/DDBJ whole genome shotgun (WGS) entry which is preliminary data.</text>
</comment>
<sequence>MEQLVIQQETPICNGHTGASSTPAPRVWLVALPFISHVMSMTNLARQLASGGISVSLFVSEDDLRRLKTARKNLMENWVLQGLDIQPRILDAGPSSLAAGAGGSERFVTLFHRFEEAFKETLKKEAQTDSRPTCVIADFWMPGAREAAIKHDVPAWTFSPFSAAYLATWVYIRHLESNGMFKLPDTFKDKRCEQAFISLPGFPIMRLHDLGEPLFKDDPLYSYSIRNASTMEQCDVVLLSGFLELEPRQTQELNRILKAYALINGRKAPEVYHVGPIFPFPSRKNGLEAVKSGAADEVHPSITFLDSQPASSVIFLAFGSDVNHTVQQIQEIAYGLENSQQPFICVLHLPKRESGVRADDIFSVIPEDCLARTKGRGLFVQSFAPQMEVLSHPSTGAFISHCGQNSVLEALASGVPILAWPCLYDQSMNCRFLVEEAQIALEICPGLLQGGGYVDRKQIEASIHTLFHTKEGSALRRRVSEMKLKAEAAKGPNGSSTKNLHAVCAKLKDLAKAHLENCSALIS</sequence>
<dbReference type="SUPFAM" id="SSF53756">
    <property type="entry name" value="UDP-Glycosyltransferase/glycogen phosphorylase"/>
    <property type="match status" value="1"/>
</dbReference>
<evidence type="ECO:0000313" key="7">
    <source>
        <dbReference type="Proteomes" id="UP000077202"/>
    </source>
</evidence>
<dbReference type="PROSITE" id="PS00375">
    <property type="entry name" value="UDPGT"/>
    <property type="match status" value="1"/>
</dbReference>
<gene>
    <name evidence="6" type="ORF">AXG93_1593s1580</name>
</gene>
<dbReference type="AlphaFoldDB" id="A0A176WMB3"/>
<dbReference type="Gene3D" id="3.40.50.2000">
    <property type="entry name" value="Glycogen Phosphorylase B"/>
    <property type="match status" value="2"/>
</dbReference>
<evidence type="ECO:0000256" key="1">
    <source>
        <dbReference type="ARBA" id="ARBA00009995"/>
    </source>
</evidence>
<dbReference type="EMBL" id="LVLJ01000445">
    <property type="protein sequence ID" value="OAE34199.1"/>
    <property type="molecule type" value="Genomic_DNA"/>
</dbReference>